<comment type="caution">
    <text evidence="3">The sequence shown here is derived from an EMBL/GenBank/DDBJ whole genome shotgun (WGS) entry which is preliminary data.</text>
</comment>
<feature type="domain" description="HPP transmembrane region" evidence="2">
    <location>
        <begin position="9"/>
        <end position="138"/>
    </location>
</feature>
<reference evidence="3 4" key="1">
    <citation type="submission" date="2019-01" db="EMBL/GenBank/DDBJ databases">
        <title>Weissella sp. nov., a novel lactic acid bacterium isolated from animal feces.</title>
        <authorList>
            <person name="Wang L.-T."/>
        </authorList>
    </citation>
    <scope>NUCLEOTIDE SEQUENCE [LARGE SCALE GENOMIC DNA]</scope>
    <source>
        <strain evidence="3 4">8H-2</strain>
    </source>
</reference>
<protein>
    <recommendedName>
        <fullName evidence="2">HPP transmembrane region domain-containing protein</fullName>
    </recommendedName>
</protein>
<feature type="transmembrane region" description="Helical" evidence="1">
    <location>
        <begin position="267"/>
        <end position="289"/>
    </location>
</feature>
<evidence type="ECO:0000259" key="2">
    <source>
        <dbReference type="Pfam" id="PF04982"/>
    </source>
</evidence>
<dbReference type="InterPro" id="IPR058581">
    <property type="entry name" value="TM_HPP"/>
</dbReference>
<accession>A0A6C2C5F0</accession>
<feature type="transmembrane region" description="Helical" evidence="1">
    <location>
        <begin position="12"/>
        <end position="28"/>
    </location>
</feature>
<evidence type="ECO:0000256" key="1">
    <source>
        <dbReference type="SAM" id="Phobius"/>
    </source>
</evidence>
<keyword evidence="1" id="KW-0472">Membrane</keyword>
<feature type="transmembrane region" description="Helical" evidence="1">
    <location>
        <begin position="162"/>
        <end position="184"/>
    </location>
</feature>
<dbReference type="EMBL" id="SDGZ01000017">
    <property type="protein sequence ID" value="TYC48723.1"/>
    <property type="molecule type" value="Genomic_DNA"/>
</dbReference>
<name>A0A6C2C5F0_9LACO</name>
<dbReference type="OrthoDB" id="7041700at2"/>
<dbReference type="AlphaFoldDB" id="A0A6C2C5F0"/>
<keyword evidence="1" id="KW-0812">Transmembrane</keyword>
<gene>
    <name evidence="3" type="ORF">ESZ50_08100</name>
</gene>
<organism evidence="3 4">
    <name type="scientific">Weissella muntiaci</name>
    <dbReference type="NCBI Taxonomy" id="2508881"/>
    <lineage>
        <taxon>Bacteria</taxon>
        <taxon>Bacillati</taxon>
        <taxon>Bacillota</taxon>
        <taxon>Bacilli</taxon>
        <taxon>Lactobacillales</taxon>
        <taxon>Lactobacillaceae</taxon>
        <taxon>Weissella</taxon>
    </lineage>
</organism>
<proteinExistence type="predicted"/>
<evidence type="ECO:0000313" key="3">
    <source>
        <dbReference type="EMBL" id="TYC48723.1"/>
    </source>
</evidence>
<keyword evidence="1" id="KW-1133">Transmembrane helix</keyword>
<evidence type="ECO:0000313" key="4">
    <source>
        <dbReference type="Proteomes" id="UP000371977"/>
    </source>
</evidence>
<feature type="transmembrane region" description="Helical" evidence="1">
    <location>
        <begin position="118"/>
        <end position="141"/>
    </location>
</feature>
<dbReference type="RefSeq" id="WP_148623069.1">
    <property type="nucleotide sequence ID" value="NZ_SDGZ01000017.1"/>
</dbReference>
<feature type="transmembrane region" description="Helical" evidence="1">
    <location>
        <begin position="204"/>
        <end position="224"/>
    </location>
</feature>
<dbReference type="Pfam" id="PF04982">
    <property type="entry name" value="TM_HPP"/>
    <property type="match status" value="1"/>
</dbReference>
<feature type="transmembrane region" description="Helical" evidence="1">
    <location>
        <begin position="72"/>
        <end position="98"/>
    </location>
</feature>
<dbReference type="Proteomes" id="UP000371977">
    <property type="component" value="Unassembled WGS sequence"/>
</dbReference>
<sequence length="298" mass="33272">MHLTKIQIRDYLFGYIAIIVMVAVSAHFKTERIILPEFAVMSVGMLALREMNWIKQPYKIVATPVMTALIGYLVNLLPLAYIFKIGLVLFLMLVLLKLTRSRLAPAFATGLLPIITDAHHWTFILIIILLTGILLVGVLIHGSHKRISFELKPISSVAVWQYIWITAIWVLLVHGLGQDIMVGIPPVSVLLLEAVQQVKYPLYMWGKHVLALTLAAALGVLGVILTNNWVLDMAITLPTIFVLLQIMKLELPAVYAFPPLMLILPKAMLPNLVLYTALASGVMLGCVFITKQYKVMRS</sequence>
<feature type="transmembrane region" description="Helical" evidence="1">
    <location>
        <begin position="34"/>
        <end position="51"/>
    </location>
</feature>
<keyword evidence="4" id="KW-1185">Reference proteome</keyword>